<evidence type="ECO:0000313" key="1">
    <source>
        <dbReference type="EMBL" id="AJF08227.1"/>
    </source>
</evidence>
<dbReference type="AlphaFoldDB" id="A0A0B5FJ71"/>
<dbReference type="InterPro" id="IPR017545">
    <property type="entry name" value="CRISPR-assoc_prot_Csf1"/>
</dbReference>
<name>A0A0B5FJ71_9BACT</name>
<dbReference type="Proteomes" id="UP000035036">
    <property type="component" value="Plasmid pGSUB1"/>
</dbReference>
<keyword evidence="2" id="KW-1185">Reference proteome</keyword>
<evidence type="ECO:0000313" key="2">
    <source>
        <dbReference type="Proteomes" id="UP000035036"/>
    </source>
</evidence>
<dbReference type="KEGG" id="gsb:GSUB_17225"/>
<proteinExistence type="predicted"/>
<protein>
    <submittedName>
        <fullName evidence="1">Uncharacterized protein</fullName>
    </submittedName>
</protein>
<dbReference type="NCBIfam" id="TIGR03114">
    <property type="entry name" value="cas8u_csf1"/>
    <property type="match status" value="1"/>
</dbReference>
<reference evidence="1 2" key="1">
    <citation type="journal article" date="2015" name="Genome Announc.">
        <title>Genomes of Geoalkalibacter ferrihydriticus Z-0531T and Geoalkalibacter subterraneus Red1T, Two Haloalkaliphilic Metal-Reducing Deltaproteobacteria.</title>
        <authorList>
            <person name="Badalamenti J.P."/>
            <person name="Krajmalnik-Brown R."/>
            <person name="Torres C.I."/>
            <person name="Bond D.R."/>
        </authorList>
    </citation>
    <scope>NUCLEOTIDE SEQUENCE [LARGE SCALE GENOMIC DNA]</scope>
    <source>
        <strain evidence="1 2">Red1</strain>
        <plasmid evidence="2">Plasmid pGSUB1</plasmid>
    </source>
</reference>
<keyword evidence="1" id="KW-0614">Plasmid</keyword>
<dbReference type="HOGENOM" id="CLU_1076711_0_0_7"/>
<dbReference type="OrthoDB" id="9157665at2"/>
<sequence>MLFNPTEFACKALGLEPQGEPWGKNHPVSCTYCGRTIEFGDLSLKKVIGSNFLDAHELTAPGTNVCCGWCAPCKSKSFLARLGAAVITEEGAYSILSDANRTWFLLTPPKPPFMVFARSIENAQHLVWRTPMTYDIEAIQLRFGPHLFVIRHSVLLKSIKVCERMGKKITAYKQDKAGAKKNSGFRHRHPFASLDRMGKGAKSGVFLPHVQDLCHSDPQFAEDAAFIRKLSDGELWGLATLMKQKPEEPIKPQPVSLK</sequence>
<gene>
    <name evidence="1" type="ORF">GSUB_17225</name>
</gene>
<organism evidence="1 2">
    <name type="scientific">Geoalkalibacter subterraneus</name>
    <dbReference type="NCBI Taxonomy" id="483547"/>
    <lineage>
        <taxon>Bacteria</taxon>
        <taxon>Pseudomonadati</taxon>
        <taxon>Thermodesulfobacteriota</taxon>
        <taxon>Desulfuromonadia</taxon>
        <taxon>Desulfuromonadales</taxon>
        <taxon>Geoalkalibacteraceae</taxon>
        <taxon>Geoalkalibacter</taxon>
    </lineage>
</organism>
<dbReference type="EMBL" id="CP010312">
    <property type="protein sequence ID" value="AJF08227.1"/>
    <property type="molecule type" value="Genomic_DNA"/>
</dbReference>
<geneLocation type="plasmid" evidence="1 2">
    <name>pGSUB1</name>
</geneLocation>
<accession>A0A0B5FJ71</accession>
<dbReference type="RefSeq" id="WP_040202868.1">
    <property type="nucleotide sequence ID" value="NZ_CP010312.1"/>
</dbReference>